<feature type="region of interest" description="Disordered" evidence="1">
    <location>
        <begin position="139"/>
        <end position="220"/>
    </location>
</feature>
<reference evidence="2" key="1">
    <citation type="submission" date="2018-02" db="EMBL/GenBank/DDBJ databases">
        <title>Rhizophora mucronata_Transcriptome.</title>
        <authorList>
            <person name="Meera S.P."/>
            <person name="Sreeshan A."/>
            <person name="Augustine A."/>
        </authorList>
    </citation>
    <scope>NUCLEOTIDE SEQUENCE</scope>
    <source>
        <tissue evidence="2">Leaf</tissue>
    </source>
</reference>
<dbReference type="EMBL" id="GGEC01042606">
    <property type="protein sequence ID" value="MBX23090.1"/>
    <property type="molecule type" value="Transcribed_RNA"/>
</dbReference>
<name>A0A2P2LYR1_RHIMU</name>
<evidence type="ECO:0000256" key="1">
    <source>
        <dbReference type="SAM" id="MobiDB-lite"/>
    </source>
</evidence>
<accession>A0A2P2LYR1</accession>
<evidence type="ECO:0000313" key="2">
    <source>
        <dbReference type="EMBL" id="MBX23092.1"/>
    </source>
</evidence>
<feature type="compositionally biased region" description="Basic residues" evidence="1">
    <location>
        <begin position="146"/>
        <end position="156"/>
    </location>
</feature>
<protein>
    <submittedName>
        <fullName evidence="2">Uncharacterized protein</fullName>
    </submittedName>
</protein>
<dbReference type="PANTHER" id="PTHR34952">
    <property type="entry name" value="OS05G0113500 PROTEIN"/>
    <property type="match status" value="1"/>
</dbReference>
<dbReference type="EMBL" id="GGEC01042608">
    <property type="protein sequence ID" value="MBX23092.1"/>
    <property type="molecule type" value="Transcribed_RNA"/>
</dbReference>
<sequence>MDISSRCHAGGDVLVDELESNLGKFVRIGNVPEPSASDEGDDSHAEDCEVLESFGPEPVKKCLRKCATFPCGSKMSDEGSDGPEMSLRLLFCEEPMQLPFSHSKSMPLMSAMKGSREKQGLFPKILNVTWAPDVYDPIPNSVSHIGKGKQKKSRKAKDRDNNFHNKKNGKKGPKGNPSKGGSKDKKQFHKPGGRSEKCYKTMDTPDVDDPGGLDVGSPDYFESSFLKKSPARLHNVAEAL</sequence>
<feature type="compositionally biased region" description="Basic residues" evidence="1">
    <location>
        <begin position="164"/>
        <end position="173"/>
    </location>
</feature>
<dbReference type="AlphaFoldDB" id="A0A2P2LYR1"/>
<proteinExistence type="predicted"/>
<dbReference type="PANTHER" id="PTHR34952:SF2">
    <property type="entry name" value="OS05G0113500 PROTEIN"/>
    <property type="match status" value="1"/>
</dbReference>
<organism evidence="2">
    <name type="scientific">Rhizophora mucronata</name>
    <name type="common">Asiatic mangrove</name>
    <dbReference type="NCBI Taxonomy" id="61149"/>
    <lineage>
        <taxon>Eukaryota</taxon>
        <taxon>Viridiplantae</taxon>
        <taxon>Streptophyta</taxon>
        <taxon>Embryophyta</taxon>
        <taxon>Tracheophyta</taxon>
        <taxon>Spermatophyta</taxon>
        <taxon>Magnoliopsida</taxon>
        <taxon>eudicotyledons</taxon>
        <taxon>Gunneridae</taxon>
        <taxon>Pentapetalae</taxon>
        <taxon>rosids</taxon>
        <taxon>fabids</taxon>
        <taxon>Malpighiales</taxon>
        <taxon>Rhizophoraceae</taxon>
        <taxon>Rhizophora</taxon>
    </lineage>
</organism>